<dbReference type="GO" id="GO:0022857">
    <property type="term" value="F:transmembrane transporter activity"/>
    <property type="evidence" value="ECO:0007669"/>
    <property type="project" value="InterPro"/>
</dbReference>
<dbReference type="Proteomes" id="UP000254412">
    <property type="component" value="Unassembled WGS sequence"/>
</dbReference>
<dbReference type="InterPro" id="IPR007210">
    <property type="entry name" value="ABC_Gly_betaine_transp_sub-bd"/>
</dbReference>
<proteinExistence type="predicted"/>
<dbReference type="SUPFAM" id="SSF53850">
    <property type="entry name" value="Periplasmic binding protein-like II"/>
    <property type="match status" value="1"/>
</dbReference>
<dbReference type="GO" id="GO:0043190">
    <property type="term" value="C:ATP-binding cassette (ABC) transporter complex"/>
    <property type="evidence" value="ECO:0007669"/>
    <property type="project" value="InterPro"/>
</dbReference>
<dbReference type="Pfam" id="PF04069">
    <property type="entry name" value="OpuAC"/>
    <property type="match status" value="1"/>
</dbReference>
<name>A0A380GM00_9STAP</name>
<gene>
    <name evidence="2" type="primary">opuCC_2</name>
    <name evidence="2" type="ORF">NCTC13834_01148</name>
</gene>
<dbReference type="EMBL" id="UHDS01000001">
    <property type="protein sequence ID" value="SUM54804.1"/>
    <property type="molecule type" value="Genomic_DNA"/>
</dbReference>
<evidence type="ECO:0000259" key="1">
    <source>
        <dbReference type="Pfam" id="PF04069"/>
    </source>
</evidence>
<dbReference type="AlphaFoldDB" id="A0A380GM00"/>
<evidence type="ECO:0000313" key="2">
    <source>
        <dbReference type="EMBL" id="SUM54804.1"/>
    </source>
</evidence>
<reference evidence="2 3" key="1">
    <citation type="submission" date="2018-06" db="EMBL/GenBank/DDBJ databases">
        <authorList>
            <consortium name="Pathogen Informatics"/>
            <person name="Doyle S."/>
        </authorList>
    </citation>
    <scope>NUCLEOTIDE SEQUENCE [LARGE SCALE GENOMIC DNA]</scope>
    <source>
        <strain evidence="2 3">NCTC13834</strain>
    </source>
</reference>
<sequence length="73" mass="8330">MTNIFSPYDASAVAPNELLQKRLQIKALINKLDHKINTEQMQKLNYEADGKGKAPAMIAKEFLEKNNYFDSDN</sequence>
<organism evidence="2 3">
    <name type="scientific">Staphylococcus nepalensis</name>
    <dbReference type="NCBI Taxonomy" id="214473"/>
    <lineage>
        <taxon>Bacteria</taxon>
        <taxon>Bacillati</taxon>
        <taxon>Bacillota</taxon>
        <taxon>Bacilli</taxon>
        <taxon>Bacillales</taxon>
        <taxon>Staphylococcaceae</taxon>
        <taxon>Staphylococcus</taxon>
    </lineage>
</organism>
<evidence type="ECO:0000313" key="3">
    <source>
        <dbReference type="Proteomes" id="UP000254412"/>
    </source>
</evidence>
<feature type="domain" description="ABC-type glycine betaine transport system substrate-binding" evidence="1">
    <location>
        <begin position="3"/>
        <end position="65"/>
    </location>
</feature>
<dbReference type="Gene3D" id="3.40.190.10">
    <property type="entry name" value="Periplasmic binding protein-like II"/>
    <property type="match status" value="1"/>
</dbReference>
<accession>A0A380GM00</accession>
<protein>
    <submittedName>
        <fullName evidence="2">Glycine/betaine ABC transporter</fullName>
    </submittedName>
</protein>